<dbReference type="InterPro" id="IPR052929">
    <property type="entry name" value="RNase_H-like_EbsB-rel"/>
</dbReference>
<proteinExistence type="predicted"/>
<dbReference type="InterPro" id="IPR036397">
    <property type="entry name" value="RNaseH_sf"/>
</dbReference>
<protein>
    <recommendedName>
        <fullName evidence="1">RNase H type-1 domain-containing protein</fullName>
    </recommendedName>
</protein>
<dbReference type="PANTHER" id="PTHR47074">
    <property type="entry name" value="BNAC02G40300D PROTEIN"/>
    <property type="match status" value="1"/>
</dbReference>
<feature type="domain" description="RNase H type-1" evidence="1">
    <location>
        <begin position="65"/>
        <end position="185"/>
    </location>
</feature>
<dbReference type="GO" id="GO:0004523">
    <property type="term" value="F:RNA-DNA hybrid ribonuclease activity"/>
    <property type="evidence" value="ECO:0007669"/>
    <property type="project" value="InterPro"/>
</dbReference>
<evidence type="ECO:0000313" key="3">
    <source>
        <dbReference type="Proteomes" id="UP000264353"/>
    </source>
</evidence>
<reference evidence="2 3" key="1">
    <citation type="submission" date="2018-06" db="EMBL/GenBank/DDBJ databases">
        <title>WGS assembly of Brassica rapa FPsc.</title>
        <authorList>
            <person name="Bowman J."/>
            <person name="Kohchi T."/>
            <person name="Yamato K."/>
            <person name="Jenkins J."/>
            <person name="Shu S."/>
            <person name="Ishizaki K."/>
            <person name="Yamaoka S."/>
            <person name="Nishihama R."/>
            <person name="Nakamura Y."/>
            <person name="Berger F."/>
            <person name="Adam C."/>
            <person name="Aki S."/>
            <person name="Althoff F."/>
            <person name="Araki T."/>
            <person name="Arteaga-Vazquez M."/>
            <person name="Balasubrmanian S."/>
            <person name="Bauer D."/>
            <person name="Boehm C."/>
            <person name="Briginshaw L."/>
            <person name="Caballero-Perez J."/>
            <person name="Catarino B."/>
            <person name="Chen F."/>
            <person name="Chiyoda S."/>
            <person name="Chovatia M."/>
            <person name="Davies K."/>
            <person name="Delmans M."/>
            <person name="Demura T."/>
            <person name="Dierschke T."/>
            <person name="Dolan L."/>
            <person name="Dorantes-Acosta A."/>
            <person name="Eklund D."/>
            <person name="Florent S."/>
            <person name="Flores-Sandoval E."/>
            <person name="Fujiyama A."/>
            <person name="Fukuzawa H."/>
            <person name="Galik B."/>
            <person name="Grimanelli D."/>
            <person name="Grimwood J."/>
            <person name="Grossniklaus U."/>
            <person name="Hamada T."/>
            <person name="Haseloff J."/>
            <person name="Hetherington A."/>
            <person name="Higo A."/>
            <person name="Hirakawa Y."/>
            <person name="Hundley H."/>
            <person name="Ikeda Y."/>
            <person name="Inoue K."/>
            <person name="Inoue S."/>
            <person name="Ishida S."/>
            <person name="Jia Q."/>
            <person name="Kakita M."/>
            <person name="Kanazawa T."/>
            <person name="Kawai Y."/>
            <person name="Kawashima T."/>
            <person name="Kennedy M."/>
            <person name="Kinose K."/>
            <person name="Kinoshita T."/>
            <person name="Kohara Y."/>
            <person name="Koide E."/>
            <person name="Komatsu K."/>
            <person name="Kopischke S."/>
            <person name="Kubo M."/>
            <person name="Kyozuka J."/>
            <person name="Lagercrantz U."/>
            <person name="Lin S."/>
            <person name="Lindquist E."/>
            <person name="Lipzen A."/>
            <person name="Lu C."/>
            <person name="Luna E."/>
            <person name="Martienssen R."/>
            <person name="Minamino N."/>
            <person name="Mizutani M."/>
            <person name="Mizutani M."/>
            <person name="Mochizuki N."/>
            <person name="Monte I."/>
            <person name="Mosher R."/>
            <person name="Nagasaki H."/>
            <person name="Nakagami H."/>
            <person name="Naramoto S."/>
            <person name="Nishitani K."/>
            <person name="Ohtani M."/>
            <person name="Okamoto T."/>
            <person name="Okumura M."/>
            <person name="Phillips J."/>
            <person name="Pollak B."/>
            <person name="Reinders A."/>
            <person name="Roevekamp M."/>
            <person name="Sano R."/>
            <person name="Sawa S."/>
            <person name="Schmid M."/>
            <person name="Shirakawa M."/>
            <person name="Solano R."/>
            <person name="Spunde A."/>
            <person name="Suetsugu N."/>
            <person name="Sugano S."/>
            <person name="Sugiyama A."/>
            <person name="Sun R."/>
            <person name="Suzuki Y."/>
            <person name="Takenaka M."/>
            <person name="Takezawa D."/>
            <person name="Tomogane H."/>
            <person name="Tsuzuki M."/>
            <person name="Ueda T."/>
            <person name="Umeda M."/>
            <person name="Ward J."/>
            <person name="Watanabe Y."/>
            <person name="Yazaki K."/>
            <person name="Yokoyama R."/>
            <person name="Yoshitake Y."/>
            <person name="Yotsui I."/>
            <person name="Zachgo S."/>
            <person name="Schmutz J."/>
        </authorList>
    </citation>
    <scope>NUCLEOTIDE SEQUENCE [LARGE SCALE GENOMIC DNA]</scope>
    <source>
        <strain evidence="3">cv. B-3</strain>
    </source>
</reference>
<dbReference type="AlphaFoldDB" id="A0A397Z6B4"/>
<dbReference type="InterPro" id="IPR044730">
    <property type="entry name" value="RNase_H-like_dom_plant"/>
</dbReference>
<dbReference type="Proteomes" id="UP000264353">
    <property type="component" value="Chromosome A5"/>
</dbReference>
<organism evidence="2 3">
    <name type="scientific">Brassica campestris</name>
    <name type="common">Field mustard</name>
    <dbReference type="NCBI Taxonomy" id="3711"/>
    <lineage>
        <taxon>Eukaryota</taxon>
        <taxon>Viridiplantae</taxon>
        <taxon>Streptophyta</taxon>
        <taxon>Embryophyta</taxon>
        <taxon>Tracheophyta</taxon>
        <taxon>Spermatophyta</taxon>
        <taxon>Magnoliopsida</taxon>
        <taxon>eudicotyledons</taxon>
        <taxon>Gunneridae</taxon>
        <taxon>Pentapetalae</taxon>
        <taxon>rosids</taxon>
        <taxon>malvids</taxon>
        <taxon>Brassicales</taxon>
        <taxon>Brassicaceae</taxon>
        <taxon>Brassiceae</taxon>
        <taxon>Brassica</taxon>
    </lineage>
</organism>
<evidence type="ECO:0000313" key="2">
    <source>
        <dbReference type="EMBL" id="RID61011.1"/>
    </source>
</evidence>
<evidence type="ECO:0000259" key="1">
    <source>
        <dbReference type="Pfam" id="PF13456"/>
    </source>
</evidence>
<dbReference type="InterPro" id="IPR002156">
    <property type="entry name" value="RNaseH_domain"/>
</dbReference>
<dbReference type="InterPro" id="IPR012337">
    <property type="entry name" value="RNaseH-like_sf"/>
</dbReference>
<dbReference type="PANTHER" id="PTHR47074:SF49">
    <property type="entry name" value="POLYNUCLEOTIDYL TRANSFERASE, RIBONUCLEASE H-LIKE SUPERFAMILY PROTEIN"/>
    <property type="match status" value="1"/>
</dbReference>
<dbReference type="CDD" id="cd06222">
    <property type="entry name" value="RNase_H_like"/>
    <property type="match status" value="1"/>
</dbReference>
<sequence length="196" mass="21815">MKDVFSFENFRIESLHKLLYFRTIGVIKFQKKNNWNASQAPVKTCSPRNRPPLPQQPSTGYACFTDGAWDPISRNSGQGWVFHDPNGVSVEHRSSNRSHVASPLVAEALAVKAALLDAVAYGFFRLNIFSDSKSLVNLLNSSSSTIELHSLLFDIRVLSCRFEVISFGFIPRLNNVKADSLAKSALFSLVNPPRGE</sequence>
<dbReference type="Gene3D" id="3.30.420.10">
    <property type="entry name" value="Ribonuclease H-like superfamily/Ribonuclease H"/>
    <property type="match status" value="1"/>
</dbReference>
<accession>A0A397Z6B4</accession>
<dbReference type="Pfam" id="PF13456">
    <property type="entry name" value="RVT_3"/>
    <property type="match status" value="1"/>
</dbReference>
<dbReference type="SUPFAM" id="SSF53098">
    <property type="entry name" value="Ribonuclease H-like"/>
    <property type="match status" value="1"/>
</dbReference>
<gene>
    <name evidence="2" type="ORF">BRARA_E00189</name>
</gene>
<dbReference type="GO" id="GO:0003676">
    <property type="term" value="F:nucleic acid binding"/>
    <property type="evidence" value="ECO:0007669"/>
    <property type="project" value="InterPro"/>
</dbReference>
<dbReference type="EMBL" id="CM010632">
    <property type="protein sequence ID" value="RID61011.1"/>
    <property type="molecule type" value="Genomic_DNA"/>
</dbReference>
<name>A0A397Z6B4_BRACM</name>